<accession>A0A1Q3DWU7</accession>
<protein>
    <submittedName>
        <fullName evidence="1">Uncharacterized protein</fullName>
    </submittedName>
</protein>
<sequence>MHEKKTTMVKRSLSPDDYSVFDSSPTNLTAKKVRYGYVDKDSRDKYEEDLVQPPKHRGFSMAFEGIDFNSPSLFDPDAFNNLCPSVTGSDPGPEKLFEDTVEKAYMDCSLHIAFDSYLVIAVFVFAQTSKPFLPPRTRDN</sequence>
<comment type="caution">
    <text evidence="1">The sequence shown here is derived from an EMBL/GenBank/DDBJ whole genome shotgun (WGS) entry which is preliminary data.</text>
</comment>
<evidence type="ECO:0000313" key="2">
    <source>
        <dbReference type="Proteomes" id="UP000188533"/>
    </source>
</evidence>
<dbReference type="EMBL" id="BDGU01000014">
    <property type="protein sequence ID" value="GAV99409.1"/>
    <property type="molecule type" value="Genomic_DNA"/>
</dbReference>
<dbReference type="AlphaFoldDB" id="A0A1Q3DWU7"/>
<evidence type="ECO:0000313" key="1">
    <source>
        <dbReference type="EMBL" id="GAV99409.1"/>
    </source>
</evidence>
<reference evidence="1 2" key="1">
    <citation type="submission" date="2016-08" db="EMBL/GenBank/DDBJ databases">
        <authorList>
            <consortium name="Lentinula edodes genome sequencing consortium"/>
            <person name="Sakamoto Y."/>
            <person name="Nakade K."/>
            <person name="Sato S."/>
            <person name="Yoshida Y."/>
            <person name="Miyazaki K."/>
            <person name="Natsume S."/>
            <person name="Konno N."/>
        </authorList>
    </citation>
    <scope>NUCLEOTIDE SEQUENCE [LARGE SCALE GENOMIC DNA]</scope>
    <source>
        <strain evidence="1 2">NBRC 111202</strain>
    </source>
</reference>
<proteinExistence type="predicted"/>
<gene>
    <name evidence="1" type="ORF">LENED_000865</name>
</gene>
<dbReference type="Proteomes" id="UP000188533">
    <property type="component" value="Unassembled WGS sequence"/>
</dbReference>
<name>A0A1Q3DWU7_LENED</name>
<organism evidence="1 2">
    <name type="scientific">Lentinula edodes</name>
    <name type="common">Shiitake mushroom</name>
    <name type="synonym">Lentinus edodes</name>
    <dbReference type="NCBI Taxonomy" id="5353"/>
    <lineage>
        <taxon>Eukaryota</taxon>
        <taxon>Fungi</taxon>
        <taxon>Dikarya</taxon>
        <taxon>Basidiomycota</taxon>
        <taxon>Agaricomycotina</taxon>
        <taxon>Agaricomycetes</taxon>
        <taxon>Agaricomycetidae</taxon>
        <taxon>Agaricales</taxon>
        <taxon>Marasmiineae</taxon>
        <taxon>Omphalotaceae</taxon>
        <taxon>Lentinula</taxon>
    </lineage>
</organism>
<keyword evidence="2" id="KW-1185">Reference proteome</keyword>
<reference evidence="1 2" key="2">
    <citation type="submission" date="2017-02" db="EMBL/GenBank/DDBJ databases">
        <title>A genome survey and senescence transcriptome analysis in Lentinula edodes.</title>
        <authorList>
            <person name="Sakamoto Y."/>
            <person name="Nakade K."/>
            <person name="Sato S."/>
            <person name="Yoshida Y."/>
            <person name="Miyazaki K."/>
            <person name="Natsume S."/>
            <person name="Konno N."/>
        </authorList>
    </citation>
    <scope>NUCLEOTIDE SEQUENCE [LARGE SCALE GENOMIC DNA]</scope>
    <source>
        <strain evidence="1 2">NBRC 111202</strain>
    </source>
</reference>